<reference evidence="5" key="1">
    <citation type="journal article" date="2023" name="G3 (Bethesda)">
        <title>A reference genome for the long-term kleptoplast-retaining sea slug Elysia crispata morphotype clarki.</title>
        <authorList>
            <person name="Eastman K.E."/>
            <person name="Pendleton A.L."/>
            <person name="Shaikh M.A."/>
            <person name="Suttiyut T."/>
            <person name="Ogas R."/>
            <person name="Tomko P."/>
            <person name="Gavelis G."/>
            <person name="Widhalm J.R."/>
            <person name="Wisecaver J.H."/>
        </authorList>
    </citation>
    <scope>NUCLEOTIDE SEQUENCE</scope>
    <source>
        <strain evidence="5">ECLA1</strain>
    </source>
</reference>
<evidence type="ECO:0000256" key="2">
    <source>
        <dbReference type="ARBA" id="ARBA00022723"/>
    </source>
</evidence>
<dbReference type="InterPro" id="IPR001128">
    <property type="entry name" value="Cyt_P450"/>
</dbReference>
<dbReference type="GO" id="GO:0006805">
    <property type="term" value="P:xenobiotic metabolic process"/>
    <property type="evidence" value="ECO:0007669"/>
    <property type="project" value="TreeGrafter"/>
</dbReference>
<name>A0AAE0YKQ2_9GAST</name>
<comment type="similarity">
    <text evidence="1">Belongs to the cytochrome P450 family.</text>
</comment>
<accession>A0AAE0YKQ2</accession>
<dbReference type="GO" id="GO:0016712">
    <property type="term" value="F:oxidoreductase activity, acting on paired donors, with incorporation or reduction of molecular oxygen, reduced flavin or flavoprotein as one donor, and incorporation of one atom of oxygen"/>
    <property type="evidence" value="ECO:0007669"/>
    <property type="project" value="TreeGrafter"/>
</dbReference>
<keyword evidence="3" id="KW-0408">Iron</keyword>
<dbReference type="Proteomes" id="UP001283361">
    <property type="component" value="Unassembled WGS sequence"/>
</dbReference>
<dbReference type="Pfam" id="PF00067">
    <property type="entry name" value="p450"/>
    <property type="match status" value="1"/>
</dbReference>
<dbReference type="GO" id="GO:0008395">
    <property type="term" value="F:steroid hydroxylase activity"/>
    <property type="evidence" value="ECO:0007669"/>
    <property type="project" value="TreeGrafter"/>
</dbReference>
<feature type="signal peptide" evidence="4">
    <location>
        <begin position="1"/>
        <end position="19"/>
    </location>
</feature>
<dbReference type="AlphaFoldDB" id="A0AAE0YKQ2"/>
<protein>
    <recommendedName>
        <fullName evidence="7">Cytochrome P450</fullName>
    </recommendedName>
</protein>
<feature type="chain" id="PRO_5041982256" description="Cytochrome P450" evidence="4">
    <location>
        <begin position="20"/>
        <end position="146"/>
    </location>
</feature>
<evidence type="ECO:0000313" key="6">
    <source>
        <dbReference type="Proteomes" id="UP001283361"/>
    </source>
</evidence>
<sequence>MYLALTLGVIVLVKYFFRSRQPAKPYPILGHLPYFKNGLRDQLEKWKMSTGEMFSLYFGSELVVILASYDAAYQAFVKHGDTLSDRPKSLAVNLGGEEQNRGISLASGHVWKEQRGVGLQILRSFGMGKNILALKVSEEMMITSEG</sequence>
<dbReference type="InterPro" id="IPR036396">
    <property type="entry name" value="Cyt_P450_sf"/>
</dbReference>
<evidence type="ECO:0008006" key="7">
    <source>
        <dbReference type="Google" id="ProtNLM"/>
    </source>
</evidence>
<dbReference type="PRINTS" id="PR00463">
    <property type="entry name" value="EP450I"/>
</dbReference>
<evidence type="ECO:0000313" key="5">
    <source>
        <dbReference type="EMBL" id="KAK3747517.1"/>
    </source>
</evidence>
<dbReference type="SUPFAM" id="SSF48264">
    <property type="entry name" value="Cytochrome P450"/>
    <property type="match status" value="1"/>
</dbReference>
<dbReference type="GO" id="GO:0005506">
    <property type="term" value="F:iron ion binding"/>
    <property type="evidence" value="ECO:0007669"/>
    <property type="project" value="InterPro"/>
</dbReference>
<dbReference type="PANTHER" id="PTHR24300:SF403">
    <property type="entry name" value="CYTOCHROME P450 306A1"/>
    <property type="match status" value="1"/>
</dbReference>
<dbReference type="EMBL" id="JAWDGP010006084">
    <property type="protein sequence ID" value="KAK3747517.1"/>
    <property type="molecule type" value="Genomic_DNA"/>
</dbReference>
<evidence type="ECO:0000256" key="4">
    <source>
        <dbReference type="SAM" id="SignalP"/>
    </source>
</evidence>
<organism evidence="5 6">
    <name type="scientific">Elysia crispata</name>
    <name type="common">lettuce slug</name>
    <dbReference type="NCBI Taxonomy" id="231223"/>
    <lineage>
        <taxon>Eukaryota</taxon>
        <taxon>Metazoa</taxon>
        <taxon>Spiralia</taxon>
        <taxon>Lophotrochozoa</taxon>
        <taxon>Mollusca</taxon>
        <taxon>Gastropoda</taxon>
        <taxon>Heterobranchia</taxon>
        <taxon>Euthyneura</taxon>
        <taxon>Panpulmonata</taxon>
        <taxon>Sacoglossa</taxon>
        <taxon>Placobranchoidea</taxon>
        <taxon>Plakobranchidae</taxon>
        <taxon>Elysia</taxon>
    </lineage>
</organism>
<gene>
    <name evidence="5" type="ORF">RRG08_009498</name>
</gene>
<dbReference type="InterPro" id="IPR002401">
    <property type="entry name" value="Cyt_P450_E_grp-I"/>
</dbReference>
<keyword evidence="6" id="KW-1185">Reference proteome</keyword>
<dbReference type="Gene3D" id="1.10.630.10">
    <property type="entry name" value="Cytochrome P450"/>
    <property type="match status" value="1"/>
</dbReference>
<dbReference type="PANTHER" id="PTHR24300">
    <property type="entry name" value="CYTOCHROME P450 508A4-RELATED"/>
    <property type="match status" value="1"/>
</dbReference>
<dbReference type="GO" id="GO:0020037">
    <property type="term" value="F:heme binding"/>
    <property type="evidence" value="ECO:0007669"/>
    <property type="project" value="InterPro"/>
</dbReference>
<dbReference type="GO" id="GO:0006082">
    <property type="term" value="P:organic acid metabolic process"/>
    <property type="evidence" value="ECO:0007669"/>
    <property type="project" value="TreeGrafter"/>
</dbReference>
<keyword evidence="2" id="KW-0479">Metal-binding</keyword>
<dbReference type="GO" id="GO:0005737">
    <property type="term" value="C:cytoplasm"/>
    <property type="evidence" value="ECO:0007669"/>
    <property type="project" value="TreeGrafter"/>
</dbReference>
<proteinExistence type="inferred from homology"/>
<evidence type="ECO:0000256" key="1">
    <source>
        <dbReference type="ARBA" id="ARBA00010617"/>
    </source>
</evidence>
<comment type="caution">
    <text evidence="5">The sequence shown here is derived from an EMBL/GenBank/DDBJ whole genome shotgun (WGS) entry which is preliminary data.</text>
</comment>
<keyword evidence="4" id="KW-0732">Signal</keyword>
<dbReference type="InterPro" id="IPR050182">
    <property type="entry name" value="Cytochrome_P450_fam2"/>
</dbReference>
<evidence type="ECO:0000256" key="3">
    <source>
        <dbReference type="ARBA" id="ARBA00023004"/>
    </source>
</evidence>